<accession>A0A1T5EWE7</accession>
<dbReference type="NCBIfam" id="TIGR01764">
    <property type="entry name" value="excise"/>
    <property type="match status" value="1"/>
</dbReference>
<dbReference type="STRING" id="619805.SAMN05660477_01670"/>
<dbReference type="AlphaFoldDB" id="A0A1T5EWE7"/>
<keyword evidence="3" id="KW-1185">Reference proteome</keyword>
<dbReference type="OrthoDB" id="597977at2"/>
<dbReference type="Pfam" id="PF12728">
    <property type="entry name" value="HTH_17"/>
    <property type="match status" value="1"/>
</dbReference>
<name>A0A1T5EWE7_9FLAO</name>
<dbReference type="RefSeq" id="WP_079666908.1">
    <property type="nucleotide sequence ID" value="NZ_FUYZ01000004.1"/>
</dbReference>
<organism evidence="2 3">
    <name type="scientific">Soonwooa buanensis</name>
    <dbReference type="NCBI Taxonomy" id="619805"/>
    <lineage>
        <taxon>Bacteria</taxon>
        <taxon>Pseudomonadati</taxon>
        <taxon>Bacteroidota</taxon>
        <taxon>Flavobacteriia</taxon>
        <taxon>Flavobacteriales</taxon>
        <taxon>Weeksellaceae</taxon>
        <taxon>Chryseobacterium group</taxon>
        <taxon>Soonwooa</taxon>
    </lineage>
</organism>
<sequence length="102" mass="11882">MVNNQIIEALKELENKINVISISAKEMLNFEETLNYLKVSKSYLYKLTSAKEIPHYKPLGKLIFFKRSELNAWILKGEIKTKDAVYDDYCTNLLTKTKLVHV</sequence>
<proteinExistence type="predicted"/>
<evidence type="ECO:0000259" key="1">
    <source>
        <dbReference type="Pfam" id="PF12728"/>
    </source>
</evidence>
<dbReference type="InterPro" id="IPR010093">
    <property type="entry name" value="SinI_DNA-bd"/>
</dbReference>
<evidence type="ECO:0000313" key="3">
    <source>
        <dbReference type="Proteomes" id="UP000191112"/>
    </source>
</evidence>
<evidence type="ECO:0000313" key="2">
    <source>
        <dbReference type="EMBL" id="SKB88285.1"/>
    </source>
</evidence>
<reference evidence="2 3" key="1">
    <citation type="submission" date="2017-02" db="EMBL/GenBank/DDBJ databases">
        <authorList>
            <person name="Peterson S.W."/>
        </authorList>
    </citation>
    <scope>NUCLEOTIDE SEQUENCE [LARGE SCALE GENOMIC DNA]</scope>
    <source>
        <strain evidence="2 3">DSM 22323</strain>
    </source>
</reference>
<gene>
    <name evidence="2" type="ORF">SAMN05660477_01670</name>
</gene>
<dbReference type="Proteomes" id="UP000191112">
    <property type="component" value="Unassembled WGS sequence"/>
</dbReference>
<protein>
    <submittedName>
        <fullName evidence="2">Transcriptional regulator, AlpA family</fullName>
    </submittedName>
</protein>
<feature type="domain" description="Helix-turn-helix" evidence="1">
    <location>
        <begin position="27"/>
        <end position="76"/>
    </location>
</feature>
<dbReference type="InterPro" id="IPR041657">
    <property type="entry name" value="HTH_17"/>
</dbReference>
<dbReference type="EMBL" id="FUYZ01000004">
    <property type="protein sequence ID" value="SKB88285.1"/>
    <property type="molecule type" value="Genomic_DNA"/>
</dbReference>
<dbReference type="GO" id="GO:0003677">
    <property type="term" value="F:DNA binding"/>
    <property type="evidence" value="ECO:0007669"/>
    <property type="project" value="InterPro"/>
</dbReference>